<sequence length="85" mass="9526">MNYTFDQLTDLAEQSLKVVAGLDEDCEELAREAIFAGEPDLAIADALDIAVDHPELYARFPQGVENLAKDPEYEVIQPYAEQLLR</sequence>
<comment type="caution">
    <text evidence="1">The sequence shown here is derived from an EMBL/GenBank/DDBJ whole genome shotgun (WGS) entry which is preliminary data.</text>
</comment>
<evidence type="ECO:0000313" key="2">
    <source>
        <dbReference type="Proteomes" id="UP000029015"/>
    </source>
</evidence>
<dbReference type="KEGG" id="bact:AB656_06710"/>
<dbReference type="EMBL" id="JGYK01000002">
    <property type="protein sequence ID" value="KFI39345.1"/>
    <property type="molecule type" value="Genomic_DNA"/>
</dbReference>
<gene>
    <name evidence="1" type="ORF">BACT_0177</name>
</gene>
<keyword evidence="2" id="KW-1185">Reference proteome</keyword>
<dbReference type="OrthoDB" id="9975962at2"/>
<accession>A0A086YYJ5</accession>
<name>A0A086YYJ5_9BIFI</name>
<dbReference type="eggNOG" id="ENOG5031W44">
    <property type="taxonomic scope" value="Bacteria"/>
</dbReference>
<proteinExistence type="predicted"/>
<protein>
    <submittedName>
        <fullName evidence="1">Uncharacterized protein</fullName>
    </submittedName>
</protein>
<dbReference type="Proteomes" id="UP000029015">
    <property type="component" value="Unassembled WGS sequence"/>
</dbReference>
<dbReference type="AlphaFoldDB" id="A0A086YYJ5"/>
<dbReference type="PATRIC" id="fig|1437605.7.peg.1377"/>
<dbReference type="RefSeq" id="WP_033504281.1">
    <property type="nucleotide sequence ID" value="NZ_CP011786.1"/>
</dbReference>
<organism evidence="1 2">
    <name type="scientific">Bifidobacterium actinocoloniiforme DSM 22766</name>
    <dbReference type="NCBI Taxonomy" id="1437605"/>
    <lineage>
        <taxon>Bacteria</taxon>
        <taxon>Bacillati</taxon>
        <taxon>Actinomycetota</taxon>
        <taxon>Actinomycetes</taxon>
        <taxon>Bifidobacteriales</taxon>
        <taxon>Bifidobacteriaceae</taxon>
        <taxon>Bifidobacterium</taxon>
    </lineage>
</organism>
<reference evidence="1 2" key="1">
    <citation type="submission" date="2014-03" db="EMBL/GenBank/DDBJ databases">
        <title>Genomics of Bifidobacteria.</title>
        <authorList>
            <person name="Ventura M."/>
            <person name="Milani C."/>
            <person name="Lugli G.A."/>
        </authorList>
    </citation>
    <scope>NUCLEOTIDE SEQUENCE [LARGE SCALE GENOMIC DNA]</scope>
    <source>
        <strain evidence="1 2">DSM 22766</strain>
    </source>
</reference>
<evidence type="ECO:0000313" key="1">
    <source>
        <dbReference type="EMBL" id="KFI39345.1"/>
    </source>
</evidence>